<organism evidence="2 3">
    <name type="scientific">Streptomyces dengpaensis</name>
    <dbReference type="NCBI Taxonomy" id="2049881"/>
    <lineage>
        <taxon>Bacteria</taxon>
        <taxon>Bacillati</taxon>
        <taxon>Actinomycetota</taxon>
        <taxon>Actinomycetes</taxon>
        <taxon>Kitasatosporales</taxon>
        <taxon>Streptomycetaceae</taxon>
        <taxon>Streptomyces</taxon>
    </lineage>
</organism>
<feature type="region of interest" description="Disordered" evidence="1">
    <location>
        <begin position="1"/>
        <end position="22"/>
    </location>
</feature>
<name>A0ABM6SSY5_9ACTN</name>
<gene>
    <name evidence="2" type="ORF">C4B68_20680</name>
</gene>
<proteinExistence type="predicted"/>
<dbReference type="EMBL" id="CP026652">
    <property type="protein sequence ID" value="AVH57785.1"/>
    <property type="molecule type" value="Genomic_DNA"/>
</dbReference>
<protein>
    <submittedName>
        <fullName evidence="2">Uncharacterized protein</fullName>
    </submittedName>
</protein>
<accession>A0ABM6SSY5</accession>
<reference evidence="2 3" key="1">
    <citation type="submission" date="2018-02" db="EMBL/GenBank/DDBJ databases">
        <title>Complete genome sequence of Streptomyces dengpaensis, the producer of angucyclines.</title>
        <authorList>
            <person name="Yumei L."/>
        </authorList>
    </citation>
    <scope>NUCLEOTIDE SEQUENCE [LARGE SCALE GENOMIC DNA]</scope>
    <source>
        <strain evidence="2 3">XZHG99</strain>
    </source>
</reference>
<evidence type="ECO:0000313" key="3">
    <source>
        <dbReference type="Proteomes" id="UP000238413"/>
    </source>
</evidence>
<evidence type="ECO:0000256" key="1">
    <source>
        <dbReference type="SAM" id="MobiDB-lite"/>
    </source>
</evidence>
<evidence type="ECO:0000313" key="2">
    <source>
        <dbReference type="EMBL" id="AVH57785.1"/>
    </source>
</evidence>
<dbReference type="Proteomes" id="UP000238413">
    <property type="component" value="Chromosome"/>
</dbReference>
<sequence>MTTTMDEPVDLPLPLDRPEPRPRCGVCAALARQRAKAEAEGDYSKVSDCNIEIREHRSPHRRRRSS</sequence>
<keyword evidence="3" id="KW-1185">Reference proteome</keyword>